<reference evidence="2 3" key="1">
    <citation type="submission" date="2018-11" db="EMBL/GenBank/DDBJ databases">
        <authorList>
            <consortium name="Pathogen Informatics"/>
        </authorList>
    </citation>
    <scope>NUCLEOTIDE SEQUENCE [LARGE SCALE GENOMIC DNA]</scope>
</reference>
<proteinExistence type="predicted"/>
<evidence type="ECO:0000313" key="3">
    <source>
        <dbReference type="Proteomes" id="UP000271889"/>
    </source>
</evidence>
<dbReference type="EMBL" id="UYRV01008397">
    <property type="protein sequence ID" value="VDK55542.1"/>
    <property type="molecule type" value="Genomic_DNA"/>
</dbReference>
<gene>
    <name evidence="2" type="ORF">CGOC_LOCUS3346</name>
</gene>
<organism evidence="2 3">
    <name type="scientific">Cylicostephanus goldi</name>
    <name type="common">Nematode worm</name>
    <dbReference type="NCBI Taxonomy" id="71465"/>
    <lineage>
        <taxon>Eukaryota</taxon>
        <taxon>Metazoa</taxon>
        <taxon>Ecdysozoa</taxon>
        <taxon>Nematoda</taxon>
        <taxon>Chromadorea</taxon>
        <taxon>Rhabditida</taxon>
        <taxon>Rhabditina</taxon>
        <taxon>Rhabditomorpha</taxon>
        <taxon>Strongyloidea</taxon>
        <taxon>Strongylidae</taxon>
        <taxon>Cylicostephanus</taxon>
    </lineage>
</organism>
<sequence>MTRYKEHLVGIGSADTKYVPSSDPSGTRCGSEASMGLSHHEKNKRHMDGENIVKSSQSHTYPRKDHKRDVQTGLRNEWSS</sequence>
<accession>A0A3P6QYH9</accession>
<evidence type="ECO:0000256" key="1">
    <source>
        <dbReference type="SAM" id="MobiDB-lite"/>
    </source>
</evidence>
<name>A0A3P6QYH9_CYLGO</name>
<keyword evidence="3" id="KW-1185">Reference proteome</keyword>
<protein>
    <submittedName>
        <fullName evidence="2">Uncharacterized protein</fullName>
    </submittedName>
</protein>
<dbReference type="Proteomes" id="UP000271889">
    <property type="component" value="Unassembled WGS sequence"/>
</dbReference>
<feature type="region of interest" description="Disordered" evidence="1">
    <location>
        <begin position="1"/>
        <end position="80"/>
    </location>
</feature>
<dbReference type="AlphaFoldDB" id="A0A3P6QYH9"/>
<evidence type="ECO:0000313" key="2">
    <source>
        <dbReference type="EMBL" id="VDK55542.1"/>
    </source>
</evidence>